<keyword evidence="11" id="KW-1185">Reference proteome</keyword>
<evidence type="ECO:0000256" key="3">
    <source>
        <dbReference type="ARBA" id="ARBA00005043"/>
    </source>
</evidence>
<comment type="caution">
    <text evidence="10">The sequence shown here is derived from an EMBL/GenBank/DDBJ whole genome shotgun (WGS) entry which is preliminary data.</text>
</comment>
<dbReference type="GO" id="GO:0002098">
    <property type="term" value="P:tRNA wobble uridine modification"/>
    <property type="evidence" value="ECO:0007669"/>
    <property type="project" value="InterPro"/>
</dbReference>
<gene>
    <name evidence="10" type="ORF">SCP_0111590</name>
</gene>
<proteinExistence type="inferred from homology"/>
<evidence type="ECO:0000256" key="2">
    <source>
        <dbReference type="ARBA" id="ARBA00004496"/>
    </source>
</evidence>
<evidence type="ECO:0000256" key="4">
    <source>
        <dbReference type="ARBA" id="ARBA00009567"/>
    </source>
</evidence>
<evidence type="ECO:0000256" key="6">
    <source>
        <dbReference type="ARBA" id="ARBA00022490"/>
    </source>
</evidence>
<evidence type="ECO:0000256" key="9">
    <source>
        <dbReference type="SAM" id="MobiDB-lite"/>
    </source>
</evidence>
<dbReference type="AlphaFoldDB" id="A0A401G7X7"/>
<dbReference type="Pfam" id="PF10483">
    <property type="entry name" value="Elong_Iki1"/>
    <property type="match status" value="1"/>
</dbReference>
<feature type="region of interest" description="Disordered" evidence="9">
    <location>
        <begin position="326"/>
        <end position="345"/>
    </location>
</feature>
<dbReference type="GO" id="GO:0005634">
    <property type="term" value="C:nucleus"/>
    <property type="evidence" value="ECO:0007669"/>
    <property type="project" value="UniProtKB-SubCell"/>
</dbReference>
<protein>
    <recommendedName>
        <fullName evidence="5">Elongator complex protein 5</fullName>
    </recommendedName>
</protein>
<dbReference type="PANTHER" id="PTHR15641:SF1">
    <property type="entry name" value="ELONGATOR COMPLEX PROTEIN 5"/>
    <property type="match status" value="1"/>
</dbReference>
<evidence type="ECO:0000256" key="1">
    <source>
        <dbReference type="ARBA" id="ARBA00004123"/>
    </source>
</evidence>
<evidence type="ECO:0000313" key="10">
    <source>
        <dbReference type="EMBL" id="GBE78276.1"/>
    </source>
</evidence>
<organism evidence="10 11">
    <name type="scientific">Sparassis crispa</name>
    <dbReference type="NCBI Taxonomy" id="139825"/>
    <lineage>
        <taxon>Eukaryota</taxon>
        <taxon>Fungi</taxon>
        <taxon>Dikarya</taxon>
        <taxon>Basidiomycota</taxon>
        <taxon>Agaricomycotina</taxon>
        <taxon>Agaricomycetes</taxon>
        <taxon>Polyporales</taxon>
        <taxon>Sparassidaceae</taxon>
        <taxon>Sparassis</taxon>
    </lineage>
</organism>
<dbReference type="EMBL" id="BFAD01000001">
    <property type="protein sequence ID" value="GBE78276.1"/>
    <property type="molecule type" value="Genomic_DNA"/>
</dbReference>
<keyword evidence="8" id="KW-0539">Nucleus</keyword>
<comment type="subcellular location">
    <subcellularLocation>
        <location evidence="2">Cytoplasm</location>
    </subcellularLocation>
    <subcellularLocation>
        <location evidence="1">Nucleus</location>
    </subcellularLocation>
</comment>
<accession>A0A401G7X7</accession>
<evidence type="ECO:0000313" key="11">
    <source>
        <dbReference type="Proteomes" id="UP000287166"/>
    </source>
</evidence>
<comment type="similarity">
    <text evidence="4">Belongs to the ELP5 family.</text>
</comment>
<evidence type="ECO:0000256" key="8">
    <source>
        <dbReference type="ARBA" id="ARBA00023242"/>
    </source>
</evidence>
<dbReference type="RefSeq" id="XP_027609189.1">
    <property type="nucleotide sequence ID" value="XM_027753388.1"/>
</dbReference>
<dbReference type="Proteomes" id="UP000287166">
    <property type="component" value="Unassembled WGS sequence"/>
</dbReference>
<dbReference type="STRING" id="139825.A0A401G7X7"/>
<dbReference type="GO" id="GO:0005829">
    <property type="term" value="C:cytosol"/>
    <property type="evidence" value="ECO:0007669"/>
    <property type="project" value="TreeGrafter"/>
</dbReference>
<evidence type="ECO:0000256" key="7">
    <source>
        <dbReference type="ARBA" id="ARBA00022694"/>
    </source>
</evidence>
<reference evidence="10 11" key="1">
    <citation type="journal article" date="2018" name="Sci. Rep.">
        <title>Genome sequence of the cauliflower mushroom Sparassis crispa (Hanabiratake) and its association with beneficial usage.</title>
        <authorList>
            <person name="Kiyama R."/>
            <person name="Furutani Y."/>
            <person name="Kawaguchi K."/>
            <person name="Nakanishi T."/>
        </authorList>
    </citation>
    <scope>NUCLEOTIDE SEQUENCE [LARGE SCALE GENOMIC DNA]</scope>
</reference>
<feature type="compositionally biased region" description="Acidic residues" evidence="9">
    <location>
        <begin position="329"/>
        <end position="345"/>
    </location>
</feature>
<dbReference type="GO" id="GO:0033588">
    <property type="term" value="C:elongator holoenzyme complex"/>
    <property type="evidence" value="ECO:0007669"/>
    <property type="project" value="InterPro"/>
</dbReference>
<dbReference type="InterPro" id="IPR027417">
    <property type="entry name" value="P-loop_NTPase"/>
</dbReference>
<keyword evidence="6" id="KW-0963">Cytoplasm</keyword>
<dbReference type="GO" id="GO:0000049">
    <property type="term" value="F:tRNA binding"/>
    <property type="evidence" value="ECO:0007669"/>
    <property type="project" value="TreeGrafter"/>
</dbReference>
<dbReference type="InterPro" id="IPR019519">
    <property type="entry name" value="Elp5"/>
</dbReference>
<keyword evidence="7" id="KW-0819">tRNA processing</keyword>
<dbReference type="InParanoid" id="A0A401G7X7"/>
<name>A0A401G7X7_9APHY</name>
<dbReference type="OrthoDB" id="166907at2759"/>
<dbReference type="UniPathway" id="UPA00988"/>
<sequence length="345" mass="37774">MPLLSSTLSSSSRQPFVLLQSSIAQSCLPVLSYITNQAALGSGTTLLFCFLYPPLAFADQPHEQLRVFDWTEHIPGYSEDTFEARAEILSALRSAPQGLLSVIIDSVDTLLSDVGSLAKTHLFLSEIYATIRARSSPSRLVLHVLGPSPIIPILTQTKFSPTLAHITAHPSVLLTHIASEYLTPPPPASPPEKFWRVFLPIAERYYESEKLVFGQDGEGCGGRDFVVEVLVRGADGSGRRRGVERVLEGWADSRSCDLTGLESLKSLWTRKAAEESGPDPTQNLSFNLNLTPQQQHSRAQVPLPYAHEGKPSEHTAMLVTQGAILYDPDSADDIDDDDPDEDLDI</sequence>
<evidence type="ECO:0000256" key="5">
    <source>
        <dbReference type="ARBA" id="ARBA00020264"/>
    </source>
</evidence>
<comment type="pathway">
    <text evidence="3">tRNA modification; 5-methoxycarbonylmethyl-2-thiouridine-tRNA biosynthesis.</text>
</comment>
<dbReference type="Gene3D" id="3.40.50.300">
    <property type="entry name" value="P-loop containing nucleotide triphosphate hydrolases"/>
    <property type="match status" value="1"/>
</dbReference>
<dbReference type="PANTHER" id="PTHR15641">
    <property type="entry name" value="ELONGATOR COMPLEX PROTEIN 5"/>
    <property type="match status" value="1"/>
</dbReference>
<dbReference type="GeneID" id="38775193"/>